<protein>
    <submittedName>
        <fullName evidence="1">Uncharacterized protein</fullName>
    </submittedName>
</protein>
<reference evidence="1 2" key="1">
    <citation type="submission" date="2020-08" db="EMBL/GenBank/DDBJ databases">
        <title>Genome sequence of Acidovorax monticola KACC 19171T.</title>
        <authorList>
            <person name="Hyun D.-W."/>
            <person name="Bae J.-W."/>
        </authorList>
    </citation>
    <scope>NUCLEOTIDE SEQUENCE [LARGE SCALE GENOMIC DNA]</scope>
    <source>
        <strain evidence="1 2">KACC 19171</strain>
    </source>
</reference>
<dbReference type="AlphaFoldDB" id="A0A7H0HDS5"/>
<dbReference type="EMBL" id="CP060790">
    <property type="protein sequence ID" value="QNP58691.1"/>
    <property type="molecule type" value="Genomic_DNA"/>
</dbReference>
<evidence type="ECO:0000313" key="2">
    <source>
        <dbReference type="Proteomes" id="UP000516057"/>
    </source>
</evidence>
<name>A0A7H0HDS5_9BURK</name>
<keyword evidence="2" id="KW-1185">Reference proteome</keyword>
<accession>A0A7H0HDS5</accession>
<gene>
    <name evidence="1" type="ORF">H9L24_17205</name>
</gene>
<dbReference type="KEGG" id="amon:H9L24_17205"/>
<sequence>MPTSAQHQLQSLQAALQQFSSGALTAAALGDHARGQADLLQALPPRYGEVLLNLLDRLESSALFSEESCSFSQKDLIDSLQLWLDKARAALEAPHHQA</sequence>
<organism evidence="1 2">
    <name type="scientific">Paenacidovorax monticola</name>
    <dbReference type="NCBI Taxonomy" id="1926868"/>
    <lineage>
        <taxon>Bacteria</taxon>
        <taxon>Pseudomonadati</taxon>
        <taxon>Pseudomonadota</taxon>
        <taxon>Betaproteobacteria</taxon>
        <taxon>Burkholderiales</taxon>
        <taxon>Comamonadaceae</taxon>
        <taxon>Paenacidovorax</taxon>
    </lineage>
</organism>
<dbReference type="RefSeq" id="WP_187735678.1">
    <property type="nucleotide sequence ID" value="NZ_CP060790.1"/>
</dbReference>
<dbReference type="Proteomes" id="UP000516057">
    <property type="component" value="Chromosome"/>
</dbReference>
<evidence type="ECO:0000313" key="1">
    <source>
        <dbReference type="EMBL" id="QNP58691.1"/>
    </source>
</evidence>
<proteinExistence type="predicted"/>